<name>A0ABU8RJ83_9ACTN</name>
<gene>
    <name evidence="2" type="ORF">WDZ17_07430</name>
</gene>
<evidence type="ECO:0000259" key="1">
    <source>
        <dbReference type="Pfam" id="PF03364"/>
    </source>
</evidence>
<dbReference type="Pfam" id="PF03364">
    <property type="entry name" value="Polyketide_cyc"/>
    <property type="match status" value="1"/>
</dbReference>
<dbReference type="Gene3D" id="3.30.530.20">
    <property type="match status" value="1"/>
</dbReference>
<dbReference type="EMBL" id="JBBIAA010000005">
    <property type="protein sequence ID" value="MEJ5945128.1"/>
    <property type="molecule type" value="Genomic_DNA"/>
</dbReference>
<sequence length="150" mass="16192">MAERTSSSAVVDAPPDRVLAVVADLEDYPAWAASVREVEVLKRGAGGLPARARFRVEGGPLADEYVLAYAWDVADDGTGDVRWDVDEPGRVVADLDGSYALRARDDGGTDVRYDLGVELRVPLPGLLRRRAERTVTSTALTELARRAARG</sequence>
<dbReference type="InterPro" id="IPR005031">
    <property type="entry name" value="COQ10_START"/>
</dbReference>
<evidence type="ECO:0000313" key="2">
    <source>
        <dbReference type="EMBL" id="MEJ5945128.1"/>
    </source>
</evidence>
<evidence type="ECO:0000313" key="3">
    <source>
        <dbReference type="Proteomes" id="UP001387100"/>
    </source>
</evidence>
<dbReference type="RefSeq" id="WP_339574510.1">
    <property type="nucleotide sequence ID" value="NZ_JBBIAA010000005.1"/>
</dbReference>
<protein>
    <submittedName>
        <fullName evidence="2">SRPBCC family protein</fullName>
    </submittedName>
</protein>
<dbReference type="Proteomes" id="UP001387100">
    <property type="component" value="Unassembled WGS sequence"/>
</dbReference>
<dbReference type="InterPro" id="IPR023393">
    <property type="entry name" value="START-like_dom_sf"/>
</dbReference>
<reference evidence="2 3" key="1">
    <citation type="journal article" date="2017" name="Int. J. Syst. Evol. Microbiol.">
        <title>Pseudokineococcus basanitobsidens sp. nov., isolated from volcanic rock.</title>
        <authorList>
            <person name="Lee D.W."/>
            <person name="Park M.Y."/>
            <person name="Kim J.J."/>
            <person name="Kim B.S."/>
        </authorList>
    </citation>
    <scope>NUCLEOTIDE SEQUENCE [LARGE SCALE GENOMIC DNA]</scope>
    <source>
        <strain evidence="2 3">DSM 103726</strain>
    </source>
</reference>
<dbReference type="PANTHER" id="PTHR39683:SF4">
    <property type="entry name" value="COENZYME Q-BINDING PROTEIN COQ10 START DOMAIN-CONTAINING PROTEIN"/>
    <property type="match status" value="1"/>
</dbReference>
<dbReference type="PANTHER" id="PTHR39683">
    <property type="entry name" value="CONSERVED PROTEIN TB16.3"/>
    <property type="match status" value="1"/>
</dbReference>
<feature type="domain" description="Coenzyme Q-binding protein COQ10 START" evidence="1">
    <location>
        <begin position="11"/>
        <end position="143"/>
    </location>
</feature>
<dbReference type="SUPFAM" id="SSF55961">
    <property type="entry name" value="Bet v1-like"/>
    <property type="match status" value="1"/>
</dbReference>
<organism evidence="2 3">
    <name type="scientific">Pseudokineococcus basanitobsidens</name>
    <dbReference type="NCBI Taxonomy" id="1926649"/>
    <lineage>
        <taxon>Bacteria</taxon>
        <taxon>Bacillati</taxon>
        <taxon>Actinomycetota</taxon>
        <taxon>Actinomycetes</taxon>
        <taxon>Kineosporiales</taxon>
        <taxon>Kineosporiaceae</taxon>
        <taxon>Pseudokineococcus</taxon>
    </lineage>
</organism>
<comment type="caution">
    <text evidence="2">The sequence shown here is derived from an EMBL/GenBank/DDBJ whole genome shotgun (WGS) entry which is preliminary data.</text>
</comment>
<accession>A0ABU8RJ83</accession>
<proteinExistence type="predicted"/>
<keyword evidence="3" id="KW-1185">Reference proteome</keyword>